<keyword evidence="2" id="KW-0479">Metal-binding</keyword>
<dbReference type="EMBL" id="SDPU01000020">
    <property type="protein sequence ID" value="RYU12830.1"/>
    <property type="molecule type" value="Genomic_DNA"/>
</dbReference>
<dbReference type="GO" id="GO:0005525">
    <property type="term" value="F:GTP binding"/>
    <property type="evidence" value="ECO:0007669"/>
    <property type="project" value="UniProtKB-KW"/>
</dbReference>
<evidence type="ECO:0000256" key="2">
    <source>
        <dbReference type="ARBA" id="ARBA00022723"/>
    </source>
</evidence>
<keyword evidence="5" id="KW-0630">Potassium</keyword>
<keyword evidence="4" id="KW-0460">Magnesium</keyword>
<dbReference type="NCBIfam" id="TIGR01916">
    <property type="entry name" value="F420_cofE"/>
    <property type="match status" value="1"/>
</dbReference>
<proteinExistence type="predicted"/>
<accession>A0A4Q5J2L1</accession>
<dbReference type="GO" id="GO:0052618">
    <property type="term" value="F:coenzyme F420-0:L-glutamate ligase activity"/>
    <property type="evidence" value="ECO:0007669"/>
    <property type="project" value="UniProtKB-EC"/>
</dbReference>
<dbReference type="RefSeq" id="WP_129986649.1">
    <property type="nucleotide sequence ID" value="NZ_SDPU01000020.1"/>
</dbReference>
<evidence type="ECO:0000256" key="7">
    <source>
        <dbReference type="ARBA" id="ARBA00023211"/>
    </source>
</evidence>
<comment type="caution">
    <text evidence="9">The sequence shown here is derived from an EMBL/GenBank/DDBJ whole genome shotgun (WGS) entry which is preliminary data.</text>
</comment>
<keyword evidence="7" id="KW-0464">Manganese</keyword>
<keyword evidence="3" id="KW-0547">Nucleotide-binding</keyword>
<gene>
    <name evidence="9" type="primary">cofE</name>
    <name evidence="9" type="ORF">ETU37_07640</name>
</gene>
<evidence type="ECO:0000259" key="8">
    <source>
        <dbReference type="Pfam" id="PF01996"/>
    </source>
</evidence>
<protein>
    <submittedName>
        <fullName evidence="9">Coenzyme F420-0:L-glutamate ligase</fullName>
        <ecNumber evidence="9">6.3.2.31</ecNumber>
    </submittedName>
</protein>
<dbReference type="Gene3D" id="3.30.1330.100">
    <property type="entry name" value="CofE-like"/>
    <property type="match status" value="2"/>
</dbReference>
<organism evidence="9 10">
    <name type="scientific">Nocardioides iriomotensis</name>
    <dbReference type="NCBI Taxonomy" id="715784"/>
    <lineage>
        <taxon>Bacteria</taxon>
        <taxon>Bacillati</taxon>
        <taxon>Actinomycetota</taxon>
        <taxon>Actinomycetes</taxon>
        <taxon>Propionibacteriales</taxon>
        <taxon>Nocardioidaceae</taxon>
        <taxon>Nocardioides</taxon>
    </lineage>
</organism>
<evidence type="ECO:0000256" key="1">
    <source>
        <dbReference type="ARBA" id="ARBA00022598"/>
    </source>
</evidence>
<keyword evidence="10" id="KW-1185">Reference proteome</keyword>
<dbReference type="PANTHER" id="PTHR47917">
    <property type="match status" value="1"/>
</dbReference>
<name>A0A4Q5J2L1_9ACTN</name>
<dbReference type="EC" id="6.3.2.31" evidence="9"/>
<dbReference type="AlphaFoldDB" id="A0A4Q5J2L1"/>
<evidence type="ECO:0000256" key="4">
    <source>
        <dbReference type="ARBA" id="ARBA00022842"/>
    </source>
</evidence>
<keyword evidence="6" id="KW-0342">GTP-binding</keyword>
<dbReference type="Pfam" id="PF01996">
    <property type="entry name" value="F420_ligase"/>
    <property type="match status" value="2"/>
</dbReference>
<evidence type="ECO:0000313" key="9">
    <source>
        <dbReference type="EMBL" id="RYU12830.1"/>
    </source>
</evidence>
<evidence type="ECO:0000313" key="10">
    <source>
        <dbReference type="Proteomes" id="UP000291189"/>
    </source>
</evidence>
<dbReference type="SUPFAM" id="SSF144010">
    <property type="entry name" value="CofE-like"/>
    <property type="match status" value="1"/>
</dbReference>
<keyword evidence="1 9" id="KW-0436">Ligase</keyword>
<evidence type="ECO:0000256" key="5">
    <source>
        <dbReference type="ARBA" id="ARBA00022958"/>
    </source>
</evidence>
<evidence type="ECO:0000256" key="6">
    <source>
        <dbReference type="ARBA" id="ARBA00023134"/>
    </source>
</evidence>
<dbReference type="InterPro" id="IPR002847">
    <property type="entry name" value="F420-0_gamma-glut_ligase-dom"/>
</dbReference>
<dbReference type="InterPro" id="IPR008225">
    <property type="entry name" value="F420-0_g-glutamyl_ligase"/>
</dbReference>
<sequence length="334" mass="33446">MSGGAVVLLPVTGIGEVVEGDDLAVLLVDALRDEPLRDGDVLVVTSKVVSKAEGRVRYDDRDTVVMAETDRVVATRGGTRIVRTAHGLVLAGAGVDASNVAVGSVLSLPVDPDASAVRLREALLHLVGVNVAVVVTDTAGRAWREGQTDIAIGAAGLDVLDDHAGKTDDYGNPLAVTAPAVADEIAAAGDLVKGKLARRPAAVLRGLAPRVLPAGSHGPGARALVRPEATDMFGLGARDAVQAAVDADPAALRGVGAPAAADLVAGRLGGIAGTTVSPVAGGLHVPLPHDDPRALGRLEARLAVAAYGLGWVVRSAGADFVDFAPSAAPAAADG</sequence>
<dbReference type="OrthoDB" id="9788295at2"/>
<dbReference type="Proteomes" id="UP000291189">
    <property type="component" value="Unassembled WGS sequence"/>
</dbReference>
<feature type="domain" description="Coenzyme F420:L-glutamate ligase-like" evidence="8">
    <location>
        <begin position="64"/>
        <end position="206"/>
    </location>
</feature>
<feature type="domain" description="Coenzyme F420:L-glutamate ligase-like" evidence="8">
    <location>
        <begin position="15"/>
        <end position="57"/>
    </location>
</feature>
<reference evidence="9 10" key="1">
    <citation type="submission" date="2019-01" db="EMBL/GenBank/DDBJ databases">
        <title>Nocardioides guangzhouensis sp. nov., an actinobacterium isolated from soil.</title>
        <authorList>
            <person name="Fu Y."/>
            <person name="Cai Y."/>
            <person name="Lin Z."/>
            <person name="Chen P."/>
        </authorList>
    </citation>
    <scope>NUCLEOTIDE SEQUENCE [LARGE SCALE GENOMIC DNA]</scope>
    <source>
        <strain evidence="9 10">NBRC 105384</strain>
    </source>
</reference>
<evidence type="ECO:0000256" key="3">
    <source>
        <dbReference type="ARBA" id="ARBA00022741"/>
    </source>
</evidence>
<dbReference type="PANTHER" id="PTHR47917:SF1">
    <property type="entry name" value="COENZYME F420:L-GLUTAMATE LIGASE"/>
    <property type="match status" value="1"/>
</dbReference>
<dbReference type="GO" id="GO:0046872">
    <property type="term" value="F:metal ion binding"/>
    <property type="evidence" value="ECO:0007669"/>
    <property type="project" value="UniProtKB-KW"/>
</dbReference>